<organism evidence="2 3">
    <name type="scientific">Panicum virgatum</name>
    <name type="common">Blackwell switchgrass</name>
    <dbReference type="NCBI Taxonomy" id="38727"/>
    <lineage>
        <taxon>Eukaryota</taxon>
        <taxon>Viridiplantae</taxon>
        <taxon>Streptophyta</taxon>
        <taxon>Embryophyta</taxon>
        <taxon>Tracheophyta</taxon>
        <taxon>Spermatophyta</taxon>
        <taxon>Magnoliopsida</taxon>
        <taxon>Liliopsida</taxon>
        <taxon>Poales</taxon>
        <taxon>Poaceae</taxon>
        <taxon>PACMAD clade</taxon>
        <taxon>Panicoideae</taxon>
        <taxon>Panicodae</taxon>
        <taxon>Paniceae</taxon>
        <taxon>Panicinae</taxon>
        <taxon>Panicum</taxon>
        <taxon>Panicum sect. Hiantes</taxon>
    </lineage>
</organism>
<keyword evidence="3" id="KW-1185">Reference proteome</keyword>
<accession>A0A8T0QH45</accession>
<feature type="compositionally biased region" description="Low complexity" evidence="1">
    <location>
        <begin position="150"/>
        <end position="172"/>
    </location>
</feature>
<dbReference type="Proteomes" id="UP000823388">
    <property type="component" value="Chromosome 7K"/>
</dbReference>
<protein>
    <submittedName>
        <fullName evidence="2">Uncharacterized protein</fullName>
    </submittedName>
</protein>
<evidence type="ECO:0000256" key="1">
    <source>
        <dbReference type="SAM" id="MobiDB-lite"/>
    </source>
</evidence>
<evidence type="ECO:0000313" key="3">
    <source>
        <dbReference type="Proteomes" id="UP000823388"/>
    </source>
</evidence>
<dbReference type="EMBL" id="CM029049">
    <property type="protein sequence ID" value="KAG2570046.1"/>
    <property type="molecule type" value="Genomic_DNA"/>
</dbReference>
<reference evidence="2" key="1">
    <citation type="submission" date="2020-05" db="EMBL/GenBank/DDBJ databases">
        <title>WGS assembly of Panicum virgatum.</title>
        <authorList>
            <person name="Lovell J.T."/>
            <person name="Jenkins J."/>
            <person name="Shu S."/>
            <person name="Juenger T.E."/>
            <person name="Schmutz J."/>
        </authorList>
    </citation>
    <scope>NUCLEOTIDE SEQUENCE</scope>
    <source>
        <strain evidence="2">AP13</strain>
    </source>
</reference>
<comment type="caution">
    <text evidence="2">The sequence shown here is derived from an EMBL/GenBank/DDBJ whole genome shotgun (WGS) entry which is preliminary data.</text>
</comment>
<feature type="compositionally biased region" description="Basic and acidic residues" evidence="1">
    <location>
        <begin position="97"/>
        <end position="111"/>
    </location>
</feature>
<evidence type="ECO:0000313" key="2">
    <source>
        <dbReference type="EMBL" id="KAG2570046.1"/>
    </source>
</evidence>
<proteinExistence type="predicted"/>
<feature type="region of interest" description="Disordered" evidence="1">
    <location>
        <begin position="1"/>
        <end position="199"/>
    </location>
</feature>
<feature type="compositionally biased region" description="Basic and acidic residues" evidence="1">
    <location>
        <begin position="61"/>
        <end position="90"/>
    </location>
</feature>
<sequence>MREVGPPCVRSKLGDGVARHGGVCAGGARYHGVGVVPPPRGQSNATQRGIPEASQWWGRANGEEGRGRRSDTEPRGRPEATRKVGAERGSARGGATGEERGKSARAEEEARTGVAGTSNGVWPIRPSGPSPWAGNASRHGPGWLPPPAHRPAAAGGAAREGGAQAVENASGAERPRGGGGRAVQDMGRRGRNGARQSGVGVARKEWGGTWGGKGGAALHVRREAGDKSGRLVEKTLVPSGVCWIITDSCLLLQK</sequence>
<name>A0A8T0QH45_PANVG</name>
<gene>
    <name evidence="2" type="ORF">PVAP13_7KG068033</name>
</gene>
<dbReference type="AlphaFoldDB" id="A0A8T0QH45"/>